<dbReference type="AlphaFoldDB" id="A0A0M6YIM8"/>
<accession>A0A0M6YIM8</accession>
<reference evidence="2 3" key="1">
    <citation type="submission" date="2015-07" db="EMBL/GenBank/DDBJ databases">
        <authorList>
            <person name="Noorani M."/>
        </authorList>
    </citation>
    <scope>NUCLEOTIDE SEQUENCE [LARGE SCALE GENOMIC DNA]</scope>
    <source>
        <strain evidence="2 3">CECT 7802</strain>
    </source>
</reference>
<keyword evidence="1" id="KW-0472">Membrane</keyword>
<dbReference type="Proteomes" id="UP000049222">
    <property type="component" value="Unassembled WGS sequence"/>
</dbReference>
<name>A0A0M6YIM8_9RHOB</name>
<dbReference type="RefSeq" id="WP_222836400.1">
    <property type="nucleotide sequence ID" value="NZ_CXSU01000011.1"/>
</dbReference>
<keyword evidence="1" id="KW-1133">Transmembrane helix</keyword>
<organism evidence="2 3">
    <name type="scientific">Jannaschia donghaensis</name>
    <dbReference type="NCBI Taxonomy" id="420998"/>
    <lineage>
        <taxon>Bacteria</taxon>
        <taxon>Pseudomonadati</taxon>
        <taxon>Pseudomonadota</taxon>
        <taxon>Alphaproteobacteria</taxon>
        <taxon>Rhodobacterales</taxon>
        <taxon>Roseobacteraceae</taxon>
        <taxon>Jannaschia</taxon>
    </lineage>
</organism>
<evidence type="ECO:0000313" key="2">
    <source>
        <dbReference type="EMBL" id="CTQ49784.1"/>
    </source>
</evidence>
<dbReference type="PANTHER" id="PTHR34980">
    <property type="entry name" value="INNER MEMBRANE PROTEIN-RELATED-RELATED"/>
    <property type="match status" value="1"/>
</dbReference>
<feature type="transmembrane region" description="Helical" evidence="1">
    <location>
        <begin position="27"/>
        <end position="51"/>
    </location>
</feature>
<keyword evidence="3" id="KW-1185">Reference proteome</keyword>
<dbReference type="EMBL" id="CXSU01000011">
    <property type="protein sequence ID" value="CTQ49784.1"/>
    <property type="molecule type" value="Genomic_DNA"/>
</dbReference>
<evidence type="ECO:0000256" key="1">
    <source>
        <dbReference type="SAM" id="Phobius"/>
    </source>
</evidence>
<sequence length="94" mass="10913">MTFGDAVTTCLTRKYATFRGRASRSEYWWFTLFGTTVSAVFVIVIMVNFNAGTLPPVILVAYAFFCLLFVLPFLSVHVRRLHDIGRSRWWLWIS</sequence>
<protein>
    <submittedName>
        <fullName evidence="2">Inner membrane protein YhaI</fullName>
    </submittedName>
</protein>
<dbReference type="PANTHER" id="PTHR34980:SF2">
    <property type="entry name" value="INNER MEMBRANE PROTEIN YHAH-RELATED"/>
    <property type="match status" value="1"/>
</dbReference>
<keyword evidence="1" id="KW-0812">Transmembrane</keyword>
<evidence type="ECO:0000313" key="3">
    <source>
        <dbReference type="Proteomes" id="UP000049222"/>
    </source>
</evidence>
<dbReference type="InterPro" id="IPR008523">
    <property type="entry name" value="DUF805"/>
</dbReference>
<dbReference type="GO" id="GO:0005886">
    <property type="term" value="C:plasma membrane"/>
    <property type="evidence" value="ECO:0007669"/>
    <property type="project" value="TreeGrafter"/>
</dbReference>
<gene>
    <name evidence="2" type="primary">yhaI_1</name>
    <name evidence="2" type="ORF">JDO7802_01801</name>
</gene>
<feature type="transmembrane region" description="Helical" evidence="1">
    <location>
        <begin position="57"/>
        <end position="78"/>
    </location>
</feature>
<dbReference type="STRING" id="420998.JDO7802_01801"/>
<proteinExistence type="predicted"/>
<dbReference type="Pfam" id="PF05656">
    <property type="entry name" value="DUF805"/>
    <property type="match status" value="1"/>
</dbReference>